<accession>A0A5J5EUP6</accession>
<evidence type="ECO:0000313" key="2">
    <source>
        <dbReference type="Proteomes" id="UP000326924"/>
    </source>
</evidence>
<dbReference type="PANTHER" id="PTHR35871:SF1">
    <property type="entry name" value="CXC1-LIKE CYSTEINE CLUSTER ASSOCIATED WITH KDZ TRANSPOSASES DOMAIN-CONTAINING PROTEIN"/>
    <property type="match status" value="1"/>
</dbReference>
<dbReference type="EMBL" id="VXIS01000110">
    <property type="protein sequence ID" value="KAA8904277.1"/>
    <property type="molecule type" value="Genomic_DNA"/>
</dbReference>
<reference evidence="1 2" key="1">
    <citation type="submission" date="2019-09" db="EMBL/GenBank/DDBJ databases">
        <title>Draft genome of the ectomycorrhizal ascomycete Sphaerosporella brunnea.</title>
        <authorList>
            <consortium name="DOE Joint Genome Institute"/>
            <person name="Benucci G.M."/>
            <person name="Marozzi G."/>
            <person name="Antonielli L."/>
            <person name="Sanchez S."/>
            <person name="Marco P."/>
            <person name="Wang X."/>
            <person name="Falini L.B."/>
            <person name="Barry K."/>
            <person name="Haridas S."/>
            <person name="Lipzen A."/>
            <person name="Labutti K."/>
            <person name="Grigoriev I.V."/>
            <person name="Murat C."/>
            <person name="Martin F."/>
            <person name="Albertini E."/>
            <person name="Donnini D."/>
            <person name="Bonito G."/>
        </authorList>
    </citation>
    <scope>NUCLEOTIDE SEQUENCE [LARGE SCALE GENOMIC DNA]</scope>
    <source>
        <strain evidence="1 2">Sb_GMNB300</strain>
    </source>
</reference>
<comment type="caution">
    <text evidence="1">The sequence shown here is derived from an EMBL/GenBank/DDBJ whole genome shotgun (WGS) entry which is preliminary data.</text>
</comment>
<organism evidence="1 2">
    <name type="scientific">Sphaerosporella brunnea</name>
    <dbReference type="NCBI Taxonomy" id="1250544"/>
    <lineage>
        <taxon>Eukaryota</taxon>
        <taxon>Fungi</taxon>
        <taxon>Dikarya</taxon>
        <taxon>Ascomycota</taxon>
        <taxon>Pezizomycotina</taxon>
        <taxon>Pezizomycetes</taxon>
        <taxon>Pezizales</taxon>
        <taxon>Pyronemataceae</taxon>
        <taxon>Sphaerosporella</taxon>
    </lineage>
</organism>
<dbReference type="OrthoDB" id="5411700at2759"/>
<evidence type="ECO:0000313" key="1">
    <source>
        <dbReference type="EMBL" id="KAA8904277.1"/>
    </source>
</evidence>
<dbReference type="AlphaFoldDB" id="A0A5J5EUP6"/>
<proteinExistence type="predicted"/>
<sequence>MAVLSAMPCLNYIKSSQLEGKLWSSDGNESTPVEPRGTLEQALLEEAGDKEDVKNGPILECLRRPRTRAQKLELKLGSWRNRIAPARLPTGYGSGLVGLMLELFARADSARFYHYFGGMEHVLRDRGLWREGLRQQCYIPNRTPGEKTRRIKNPVSTDALEGRTCCAAAILSAQPDFKGQRSRIEEIVEDAGHLGMFHPTYHRELNWIGYYCGACNESTTTALSLEAVPEALESVKPSLLFKYWRRTPRIIQAYREDVTFGDEEYKGRVYTGHRRVLQREPGADGQ</sequence>
<dbReference type="PANTHER" id="PTHR35871">
    <property type="entry name" value="EXPRESSED PROTEIN"/>
    <property type="match status" value="1"/>
</dbReference>
<protein>
    <submittedName>
        <fullName evidence="1">Uncharacterized protein</fullName>
    </submittedName>
</protein>
<name>A0A5J5EUP6_9PEZI</name>
<dbReference type="Proteomes" id="UP000326924">
    <property type="component" value="Unassembled WGS sequence"/>
</dbReference>
<dbReference type="InParanoid" id="A0A5J5EUP6"/>
<gene>
    <name evidence="1" type="ORF">FN846DRAFT_984801</name>
</gene>
<keyword evidence="2" id="KW-1185">Reference proteome</keyword>